<dbReference type="GO" id="GO:0000166">
    <property type="term" value="F:nucleotide binding"/>
    <property type="evidence" value="ECO:0007669"/>
    <property type="project" value="UniProtKB-KW"/>
</dbReference>
<comment type="caution">
    <text evidence="5">The sequence shown here is derived from an EMBL/GenBank/DDBJ whole genome shotgun (WGS) entry which is preliminary data.</text>
</comment>
<feature type="domain" description="5'-Nucleotidase C-terminal" evidence="4">
    <location>
        <begin position="298"/>
        <end position="468"/>
    </location>
</feature>
<dbReference type="Gene3D" id="3.90.780.10">
    <property type="entry name" value="5'-Nucleotidase, C-terminal domain"/>
    <property type="match status" value="1"/>
</dbReference>
<dbReference type="Gene3D" id="3.60.21.10">
    <property type="match status" value="1"/>
</dbReference>
<comment type="similarity">
    <text evidence="2">Belongs to the 5'-nucleotidase family.</text>
</comment>
<dbReference type="GO" id="GO:0016787">
    <property type="term" value="F:hydrolase activity"/>
    <property type="evidence" value="ECO:0007669"/>
    <property type="project" value="UniProtKB-KW"/>
</dbReference>
<keyword evidence="6" id="KW-1185">Reference proteome</keyword>
<dbReference type="PRINTS" id="PR01607">
    <property type="entry name" value="APYRASEFAMLY"/>
</dbReference>
<keyword evidence="1" id="KW-0732">Signal</keyword>
<dbReference type="GO" id="GO:0030288">
    <property type="term" value="C:outer membrane-bounded periplasmic space"/>
    <property type="evidence" value="ECO:0007669"/>
    <property type="project" value="TreeGrafter"/>
</dbReference>
<dbReference type="InterPro" id="IPR004843">
    <property type="entry name" value="Calcineurin-like_PHP"/>
</dbReference>
<name>D2MMV8_9FIRM</name>
<reference evidence="6" key="1">
    <citation type="submission" date="2009-12" db="EMBL/GenBank/DDBJ databases">
        <title>Sequence of Clostridiales genomosp. BVAB3 str. UPII9-5.</title>
        <authorList>
            <person name="Madupu R."/>
            <person name="Durkin A.S."/>
            <person name="Torralba M."/>
            <person name="Methe B."/>
            <person name="Sutton G.G."/>
            <person name="Strausberg R.L."/>
            <person name="Nelson K.E."/>
        </authorList>
    </citation>
    <scope>NUCLEOTIDE SEQUENCE [LARGE SCALE GENOMIC DNA]</scope>
    <source>
        <strain evidence="6">W1219</strain>
    </source>
</reference>
<evidence type="ECO:0000256" key="2">
    <source>
        <dbReference type="RuleBase" id="RU362119"/>
    </source>
</evidence>
<dbReference type="InterPro" id="IPR036907">
    <property type="entry name" value="5'-Nucleotdase_C_sf"/>
</dbReference>
<evidence type="ECO:0000256" key="1">
    <source>
        <dbReference type="ARBA" id="ARBA00022729"/>
    </source>
</evidence>
<keyword evidence="2" id="KW-0547">Nucleotide-binding</keyword>
<keyword evidence="2" id="KW-0378">Hydrolase</keyword>
<dbReference type="Pfam" id="PF00149">
    <property type="entry name" value="Metallophos"/>
    <property type="match status" value="1"/>
</dbReference>
<dbReference type="InterPro" id="IPR006179">
    <property type="entry name" value="5_nucleotidase/apyrase"/>
</dbReference>
<evidence type="ECO:0000259" key="4">
    <source>
        <dbReference type="Pfam" id="PF02872"/>
    </source>
</evidence>
<dbReference type="PANTHER" id="PTHR11575:SF6">
    <property type="entry name" value="2',3'-CYCLIC-NUCLEOTIDE 2'-PHOSPHODIESTERASE_3'-NUCLEOTIDASE"/>
    <property type="match status" value="1"/>
</dbReference>
<dbReference type="GO" id="GO:0009166">
    <property type="term" value="P:nucleotide catabolic process"/>
    <property type="evidence" value="ECO:0007669"/>
    <property type="project" value="InterPro"/>
</dbReference>
<dbReference type="PANTHER" id="PTHR11575">
    <property type="entry name" value="5'-NUCLEOTIDASE-RELATED"/>
    <property type="match status" value="1"/>
</dbReference>
<dbReference type="STRING" id="679192.HMPREF9013_1092"/>
<dbReference type="SUPFAM" id="SSF56300">
    <property type="entry name" value="Metallo-dependent phosphatases"/>
    <property type="match status" value="1"/>
</dbReference>
<proteinExistence type="inferred from homology"/>
<dbReference type="SUPFAM" id="SSF55816">
    <property type="entry name" value="5'-nucleotidase (syn. UDP-sugar hydrolase), C-terminal domain"/>
    <property type="match status" value="1"/>
</dbReference>
<feature type="domain" description="Calcineurin-like phosphoesterase" evidence="3">
    <location>
        <begin position="4"/>
        <end position="232"/>
    </location>
</feature>
<dbReference type="InterPro" id="IPR008334">
    <property type="entry name" value="5'-Nucleotdase_C"/>
</dbReference>
<gene>
    <name evidence="5" type="ORF">HMPREF9013_1092</name>
</gene>
<sequence length="505" mass="57489">MKRIRILATSDVHGTILPTQYSNGLSVHIGLARLKTLIDSLRDDHTLLVDNGDAIQGSPLTRHHYHFHADEINPMTKAMKEMHYDFIGLGNHDFNYGQKALQIHLTHVESPCLCANVKKENVPIGLSYAIKEIDGIQLAFFSLVTSYTPTWESQEHIEGLEFIDAYESAKKIVEYLQKFEQPDYIICLYHGGFERDLSNGSLLEEDRGENQGYRILKEIPGIDVMISGHQHRSLSGKLFNTVYTQTSDKGKELALIDIYPENHHIESHILPNDMLADEKMIQLVEKEEKETQTWLDTVVGHSKVDLTISDTFQARLKKAPLVTFINRIQQETTGAQLSSSSIYDGAVGFQNKITMRDIVSTYIYDNTLVVKKITGAQLKDYLEQCASYWTLKGNNIEVSQNFIYPKKMHYNYDMVEGIDYTIDLRKPIGERITQLVYHGKDVQKDDEFTIALNNYRAAGGGNFDMLKEAPIIQNNGIDFADLVSSYLEKHPEIDFVPEDNIHLVK</sequence>
<dbReference type="eggNOG" id="COG0737">
    <property type="taxonomic scope" value="Bacteria"/>
</dbReference>
<dbReference type="EMBL" id="ADFR01000002">
    <property type="protein sequence ID" value="EFC06384.1"/>
    <property type="molecule type" value="Genomic_DNA"/>
</dbReference>
<evidence type="ECO:0000313" key="5">
    <source>
        <dbReference type="EMBL" id="EFC06384.1"/>
    </source>
</evidence>
<dbReference type="InterPro" id="IPR029052">
    <property type="entry name" value="Metallo-depent_PP-like"/>
</dbReference>
<dbReference type="Pfam" id="PF02872">
    <property type="entry name" value="5_nucleotid_C"/>
    <property type="match status" value="1"/>
</dbReference>
<dbReference type="OrthoDB" id="9800780at2"/>
<evidence type="ECO:0000259" key="3">
    <source>
        <dbReference type="Pfam" id="PF00149"/>
    </source>
</evidence>
<evidence type="ECO:0000313" key="6">
    <source>
        <dbReference type="Proteomes" id="UP000005017"/>
    </source>
</evidence>
<accession>D2MMV8</accession>
<organism evidence="5 6">
    <name type="scientific">Bulleidia extructa W1219</name>
    <dbReference type="NCBI Taxonomy" id="679192"/>
    <lineage>
        <taxon>Bacteria</taxon>
        <taxon>Bacillati</taxon>
        <taxon>Bacillota</taxon>
        <taxon>Erysipelotrichia</taxon>
        <taxon>Erysipelotrichales</taxon>
        <taxon>Erysipelotrichaceae</taxon>
        <taxon>Bulleidia</taxon>
    </lineage>
</organism>
<dbReference type="AlphaFoldDB" id="D2MMV8"/>
<protein>
    <submittedName>
        <fullName evidence="5">5'-nucleotidase, C-terminal domain protein</fullName>
    </submittedName>
</protein>
<dbReference type="RefSeq" id="WP_006626729.1">
    <property type="nucleotide sequence ID" value="NZ_ADFR01000002.1"/>
</dbReference>
<dbReference type="Proteomes" id="UP000005017">
    <property type="component" value="Unassembled WGS sequence"/>
</dbReference>